<sequence length="157" mass="17089">MASLQFLLCCATTLLIANALELTPQLLNAAVNDQAASNKANMLYTAFPPVDGDEVDAVEVPLEVEQVDNIVQLPQPSYSHHSPPDWLQFEKEPVQKPKHIKTAFLKHQHKHGAHGACHIEITSKVPGICQPMRQGSACMSGQLMDFYSAPDCSSAQG</sequence>
<protein>
    <submittedName>
        <fullName evidence="3">Uncharacterized protein LOC117568967</fullName>
    </submittedName>
</protein>
<keyword evidence="1" id="KW-0732">Signal</keyword>
<evidence type="ECO:0000313" key="3">
    <source>
        <dbReference type="RefSeq" id="XP_034105816.1"/>
    </source>
</evidence>
<dbReference type="RefSeq" id="XP_034105816.1">
    <property type="nucleotide sequence ID" value="XM_034249925.2"/>
</dbReference>
<accession>A0A6P8WPZ9</accession>
<proteinExistence type="predicted"/>
<evidence type="ECO:0000256" key="1">
    <source>
        <dbReference type="SAM" id="SignalP"/>
    </source>
</evidence>
<name>A0A6P8WPZ9_DROAB</name>
<reference evidence="3" key="1">
    <citation type="submission" date="2025-08" db="UniProtKB">
        <authorList>
            <consortium name="RefSeq"/>
        </authorList>
    </citation>
    <scope>IDENTIFICATION</scope>
    <source>
        <strain evidence="3">15112-1751.03</strain>
        <tissue evidence="3">Whole Adult</tissue>
    </source>
</reference>
<organism evidence="2 3">
    <name type="scientific">Drosophila albomicans</name>
    <name type="common">Fruit fly</name>
    <dbReference type="NCBI Taxonomy" id="7291"/>
    <lineage>
        <taxon>Eukaryota</taxon>
        <taxon>Metazoa</taxon>
        <taxon>Ecdysozoa</taxon>
        <taxon>Arthropoda</taxon>
        <taxon>Hexapoda</taxon>
        <taxon>Insecta</taxon>
        <taxon>Pterygota</taxon>
        <taxon>Neoptera</taxon>
        <taxon>Endopterygota</taxon>
        <taxon>Diptera</taxon>
        <taxon>Brachycera</taxon>
        <taxon>Muscomorpha</taxon>
        <taxon>Ephydroidea</taxon>
        <taxon>Drosophilidae</taxon>
        <taxon>Drosophila</taxon>
    </lineage>
</organism>
<feature type="signal peptide" evidence="1">
    <location>
        <begin position="1"/>
        <end position="19"/>
    </location>
</feature>
<keyword evidence="2" id="KW-1185">Reference proteome</keyword>
<evidence type="ECO:0000313" key="2">
    <source>
        <dbReference type="Proteomes" id="UP000515160"/>
    </source>
</evidence>
<feature type="chain" id="PRO_5028395343" evidence="1">
    <location>
        <begin position="20"/>
        <end position="157"/>
    </location>
</feature>
<dbReference type="AlphaFoldDB" id="A0A6P8WPZ9"/>
<dbReference type="OrthoDB" id="7915731at2759"/>
<gene>
    <name evidence="3" type="primary">LOC117568967</name>
</gene>
<dbReference type="Proteomes" id="UP000515160">
    <property type="component" value="Chromosome 3"/>
</dbReference>
<dbReference type="GeneID" id="117568967"/>